<dbReference type="RefSeq" id="WP_153726557.1">
    <property type="nucleotide sequence ID" value="NZ_CP045875.1"/>
</dbReference>
<evidence type="ECO:0000313" key="3">
    <source>
        <dbReference type="EMBL" id="QGG47739.1"/>
    </source>
</evidence>
<dbReference type="InterPro" id="IPR035901">
    <property type="entry name" value="GIY-YIG_endonuc_sf"/>
</dbReference>
<sequence>MAYTYILQCVDGTYYTGWTVDLVKRVKTHNAGLGGAYTRIRLPVQLVYWECKDTRQEAQRREWEIKQLKRAQKQALIDAFSLSIEKSREKSLMNQSS</sequence>
<evidence type="ECO:0000256" key="1">
    <source>
        <dbReference type="ARBA" id="ARBA00007435"/>
    </source>
</evidence>
<organism evidence="3 4">
    <name type="scientific">Heliorestis convoluta</name>
    <dbReference type="NCBI Taxonomy" id="356322"/>
    <lineage>
        <taxon>Bacteria</taxon>
        <taxon>Bacillati</taxon>
        <taxon>Bacillota</taxon>
        <taxon>Clostridia</taxon>
        <taxon>Eubacteriales</taxon>
        <taxon>Heliobacteriaceae</taxon>
        <taxon>Heliorestis</taxon>
    </lineage>
</organism>
<feature type="domain" description="GIY-YIG" evidence="2">
    <location>
        <begin position="1"/>
        <end position="75"/>
    </location>
</feature>
<evidence type="ECO:0000259" key="2">
    <source>
        <dbReference type="PROSITE" id="PS50164"/>
    </source>
</evidence>
<proteinExistence type="inferred from homology"/>
<gene>
    <name evidence="3" type="ORF">FTV88_1640</name>
</gene>
<dbReference type="OrthoDB" id="9807770at2"/>
<dbReference type="PROSITE" id="PS50164">
    <property type="entry name" value="GIY_YIG"/>
    <property type="match status" value="1"/>
</dbReference>
<protein>
    <submittedName>
        <fullName evidence="3">GIY-YIG nuclease family protein</fullName>
    </submittedName>
</protein>
<dbReference type="PANTHER" id="PTHR34477:SF1">
    <property type="entry name" value="UPF0213 PROTEIN YHBQ"/>
    <property type="match status" value="1"/>
</dbReference>
<dbReference type="InterPro" id="IPR050190">
    <property type="entry name" value="UPF0213_domain"/>
</dbReference>
<name>A0A5Q2N1N5_9FIRM</name>
<dbReference type="InterPro" id="IPR000305">
    <property type="entry name" value="GIY-YIG_endonuc"/>
</dbReference>
<dbReference type="EMBL" id="CP045875">
    <property type="protein sequence ID" value="QGG47739.1"/>
    <property type="molecule type" value="Genomic_DNA"/>
</dbReference>
<accession>A0A5Q2N1N5</accession>
<comment type="similarity">
    <text evidence="1">Belongs to the UPF0213 family.</text>
</comment>
<keyword evidence="4" id="KW-1185">Reference proteome</keyword>
<dbReference type="SUPFAM" id="SSF82771">
    <property type="entry name" value="GIY-YIG endonuclease"/>
    <property type="match status" value="1"/>
</dbReference>
<dbReference type="Pfam" id="PF01541">
    <property type="entry name" value="GIY-YIG"/>
    <property type="match status" value="1"/>
</dbReference>
<dbReference type="Gene3D" id="3.40.1440.10">
    <property type="entry name" value="GIY-YIG endonuclease"/>
    <property type="match status" value="1"/>
</dbReference>
<dbReference type="PANTHER" id="PTHR34477">
    <property type="entry name" value="UPF0213 PROTEIN YHBQ"/>
    <property type="match status" value="1"/>
</dbReference>
<dbReference type="KEGG" id="hcv:FTV88_1640"/>
<dbReference type="Proteomes" id="UP000366051">
    <property type="component" value="Chromosome"/>
</dbReference>
<dbReference type="AlphaFoldDB" id="A0A5Q2N1N5"/>
<reference evidence="4" key="1">
    <citation type="submission" date="2019-11" db="EMBL/GenBank/DDBJ databases">
        <title>Genome sequence of Heliorestis convoluta strain HH, an alkaliphilic and minimalistic phototrophic bacterium from a soda lake in Egypt.</title>
        <authorList>
            <person name="Dewey E.D."/>
            <person name="Stokes L.M."/>
            <person name="Burchell B.M."/>
            <person name="Shaffer K.N."/>
            <person name="Huntington A.M."/>
            <person name="Baker J.M."/>
            <person name="Nadendla S."/>
            <person name="Giglio M.G."/>
            <person name="Touchman J.W."/>
            <person name="Blankenship R.E."/>
            <person name="Madigan M.T."/>
            <person name="Sattley W.M."/>
        </authorList>
    </citation>
    <scope>NUCLEOTIDE SEQUENCE [LARGE SCALE GENOMIC DNA]</scope>
    <source>
        <strain evidence="4">HH</strain>
    </source>
</reference>
<dbReference type="CDD" id="cd10456">
    <property type="entry name" value="GIY-YIG_UPF0213"/>
    <property type="match status" value="1"/>
</dbReference>
<evidence type="ECO:0000313" key="4">
    <source>
        <dbReference type="Proteomes" id="UP000366051"/>
    </source>
</evidence>